<reference evidence="1" key="1">
    <citation type="submission" date="2020-02" db="EMBL/GenBank/DDBJ databases">
        <authorList>
            <person name="Meier V. D."/>
        </authorList>
    </citation>
    <scope>NUCLEOTIDE SEQUENCE</scope>
    <source>
        <strain evidence="1">AVDCRST_MAG33</strain>
    </source>
</reference>
<dbReference type="AlphaFoldDB" id="A0A6J4VJS7"/>
<name>A0A6J4VJS7_9BACT</name>
<dbReference type="EMBL" id="CADCWK010000412">
    <property type="protein sequence ID" value="CAA9578249.1"/>
    <property type="molecule type" value="Genomic_DNA"/>
</dbReference>
<feature type="non-terminal residue" evidence="1">
    <location>
        <position position="1"/>
    </location>
</feature>
<proteinExistence type="predicted"/>
<sequence>CSRQSHATGQQVPIIPSIRRPVPVSTVARFTPAPAQRKG</sequence>
<gene>
    <name evidence="1" type="ORF">AVDCRST_MAG33-3305</name>
</gene>
<organism evidence="1">
    <name type="scientific">uncultured Thermomicrobiales bacterium</name>
    <dbReference type="NCBI Taxonomy" id="1645740"/>
    <lineage>
        <taxon>Bacteria</taxon>
        <taxon>Pseudomonadati</taxon>
        <taxon>Thermomicrobiota</taxon>
        <taxon>Thermomicrobia</taxon>
        <taxon>Thermomicrobiales</taxon>
        <taxon>environmental samples</taxon>
    </lineage>
</organism>
<feature type="non-terminal residue" evidence="1">
    <location>
        <position position="39"/>
    </location>
</feature>
<evidence type="ECO:0000313" key="1">
    <source>
        <dbReference type="EMBL" id="CAA9578249.1"/>
    </source>
</evidence>
<protein>
    <submittedName>
        <fullName evidence="1">Uncharacterized protein</fullName>
    </submittedName>
</protein>
<accession>A0A6J4VJS7</accession>